<dbReference type="EMBL" id="AP024718">
    <property type="protein sequence ID" value="BCX88058.1"/>
    <property type="molecule type" value="Genomic_DNA"/>
</dbReference>
<dbReference type="NCBIfam" id="TIGR04256">
    <property type="entry name" value="GxxExxY"/>
    <property type="match status" value="1"/>
</dbReference>
<dbReference type="AlphaFoldDB" id="A0AAU9CCS3"/>
<dbReference type="Proteomes" id="UP001321450">
    <property type="component" value="Chromosome"/>
</dbReference>
<gene>
    <name evidence="1" type="ORF">MIN45_P0425</name>
</gene>
<dbReference type="InterPro" id="IPR026350">
    <property type="entry name" value="GxxExxY"/>
</dbReference>
<accession>A0AAU9CCS3</accession>
<proteinExistence type="predicted"/>
<dbReference type="RefSeq" id="WP_286293104.1">
    <property type="nucleotide sequence ID" value="NZ_AP024718.1"/>
</dbReference>
<evidence type="ECO:0000313" key="2">
    <source>
        <dbReference type="Proteomes" id="UP001321450"/>
    </source>
</evidence>
<name>A0AAU9CCS3_9GAMM</name>
<keyword evidence="2" id="KW-1185">Reference proteome</keyword>
<reference evidence="2" key="1">
    <citation type="journal article" date="2024" name="Int. J. Syst. Evol. Microbiol.">
        <title>Methylomarinovum tepidoasis sp. nov., a moderately thermophilic methanotroph of the family Methylothermaceae isolated from a deep-sea hydrothermal field.</title>
        <authorList>
            <person name="Hirayama H."/>
            <person name="Takaki Y."/>
            <person name="Abe M."/>
            <person name="Miyazaki M."/>
            <person name="Uematsu K."/>
            <person name="Matsui Y."/>
            <person name="Takai K."/>
        </authorList>
    </citation>
    <scope>NUCLEOTIDE SEQUENCE [LARGE SCALE GENOMIC DNA]</scope>
    <source>
        <strain evidence="2">IN45</strain>
    </source>
</reference>
<evidence type="ECO:0000313" key="1">
    <source>
        <dbReference type="EMBL" id="BCX88058.1"/>
    </source>
</evidence>
<organism evidence="1 2">
    <name type="scientific">Methylomarinovum tepidoasis</name>
    <dbReference type="NCBI Taxonomy" id="2840183"/>
    <lineage>
        <taxon>Bacteria</taxon>
        <taxon>Pseudomonadati</taxon>
        <taxon>Pseudomonadota</taxon>
        <taxon>Gammaproteobacteria</taxon>
        <taxon>Methylococcales</taxon>
        <taxon>Methylothermaceae</taxon>
        <taxon>Methylomarinovum</taxon>
    </lineage>
</organism>
<dbReference type="KEGG" id="meiy:MIN45_P0425"/>
<protein>
    <submittedName>
        <fullName evidence="1">Uncharacterized protein</fullName>
    </submittedName>
</protein>
<dbReference type="Pfam" id="PF13366">
    <property type="entry name" value="PDDEXK_3"/>
    <property type="match status" value="1"/>
</dbReference>
<sequence length="218" mass="23902">MERCPACRAHLTDPVCPRCGSDFSTAEQARRQARVLLRQALEQLQAGEPALARRLLQRARQLDGEDPLGARLAALLARPWQYAAPADARLQALAKGVWQAACRVRYELGAGLRAPVYRAALTLELANRSLPFRSEVAVEAEYGGGRFLTPYHIDWLLDGRLAVILTEVDNLPRCIRDLSAIVRLAGLDAGLWLHCGGEAVELGWVLPATIPEENHVAA</sequence>